<dbReference type="SUPFAM" id="SSF52266">
    <property type="entry name" value="SGNH hydrolase"/>
    <property type="match status" value="1"/>
</dbReference>
<proteinExistence type="predicted"/>
<comment type="caution">
    <text evidence="2">The sequence shown here is derived from an EMBL/GenBank/DDBJ whole genome shotgun (WGS) entry which is preliminary data.</text>
</comment>
<reference evidence="2 3" key="1">
    <citation type="submission" date="2020-03" db="EMBL/GenBank/DDBJ databases">
        <title>Genomic Encyclopedia of Type Strains, Phase IV (KMG-IV): sequencing the most valuable type-strain genomes for metagenomic binning, comparative biology and taxonomic classification.</title>
        <authorList>
            <person name="Goeker M."/>
        </authorList>
    </citation>
    <scope>NUCLEOTIDE SEQUENCE [LARGE SCALE GENOMIC DNA]</scope>
    <source>
        <strain evidence="2 3">DSM 24233</strain>
    </source>
</reference>
<evidence type="ECO:0000259" key="1">
    <source>
        <dbReference type="Pfam" id="PF13472"/>
    </source>
</evidence>
<name>A0A846QI10_9BACT</name>
<dbReference type="Pfam" id="PF13472">
    <property type="entry name" value="Lipase_GDSL_2"/>
    <property type="match status" value="1"/>
</dbReference>
<gene>
    <name evidence="2" type="ORF">GGQ74_001528</name>
</gene>
<dbReference type="AlphaFoldDB" id="A0A846QI10"/>
<dbReference type="RefSeq" id="WP_167940904.1">
    <property type="nucleotide sequence ID" value="NZ_JAATJA010000001.1"/>
</dbReference>
<dbReference type="PANTHER" id="PTHR30383">
    <property type="entry name" value="THIOESTERASE 1/PROTEASE 1/LYSOPHOSPHOLIPASE L1"/>
    <property type="match status" value="1"/>
</dbReference>
<accession>A0A846QI10</accession>
<dbReference type="InterPro" id="IPR036514">
    <property type="entry name" value="SGNH_hydro_sf"/>
</dbReference>
<dbReference type="EC" id="3.1.1.5" evidence="2"/>
<sequence length="192" mass="20612">MKQDRQLTLLAFGDSITSGWGLPFGLSFPSLLEERLREADGIAILVRNAGVPGDTTAHGLSRLPGELVRGPDCAILALGINDFLAERPVERVEANLDAMLALFTRSEVPVLLAGVRGIGVFEPDYAENFAAIFPRLAARYDALLLPDLLDGVAGIPALNQPDGLHPNADGARRIADGVHPLALRLVERCFRV</sequence>
<dbReference type="InterPro" id="IPR051532">
    <property type="entry name" value="Ester_Hydrolysis_Enzymes"/>
</dbReference>
<dbReference type="GO" id="GO:0004622">
    <property type="term" value="F:phosphatidylcholine lysophospholipase activity"/>
    <property type="evidence" value="ECO:0007669"/>
    <property type="project" value="UniProtKB-EC"/>
</dbReference>
<keyword evidence="2" id="KW-0378">Hydrolase</keyword>
<dbReference type="EC" id="3.1.2.-" evidence="2"/>
<dbReference type="PANTHER" id="PTHR30383:SF5">
    <property type="entry name" value="SGNH HYDROLASE-TYPE ESTERASE DOMAIN-CONTAINING PROTEIN"/>
    <property type="match status" value="1"/>
</dbReference>
<dbReference type="Proteomes" id="UP000580856">
    <property type="component" value="Unassembled WGS sequence"/>
</dbReference>
<evidence type="ECO:0000313" key="2">
    <source>
        <dbReference type="EMBL" id="NJB67888.1"/>
    </source>
</evidence>
<feature type="domain" description="SGNH hydrolase-type esterase" evidence="1">
    <location>
        <begin position="11"/>
        <end position="173"/>
    </location>
</feature>
<organism evidence="2 3">
    <name type="scientific">Desulfobaculum xiamenense</name>
    <dbReference type="NCBI Taxonomy" id="995050"/>
    <lineage>
        <taxon>Bacteria</taxon>
        <taxon>Pseudomonadati</taxon>
        <taxon>Thermodesulfobacteriota</taxon>
        <taxon>Desulfovibrionia</taxon>
        <taxon>Desulfovibrionales</taxon>
        <taxon>Desulfovibrionaceae</taxon>
        <taxon>Desulfobaculum</taxon>
    </lineage>
</organism>
<evidence type="ECO:0000313" key="3">
    <source>
        <dbReference type="Proteomes" id="UP000580856"/>
    </source>
</evidence>
<dbReference type="InterPro" id="IPR013830">
    <property type="entry name" value="SGNH_hydro"/>
</dbReference>
<protein>
    <submittedName>
        <fullName evidence="2">Acyl-CoA thioesterase-1</fullName>
        <ecNumber evidence="2">3.1.1.5</ecNumber>
        <ecNumber evidence="2">3.1.2.-</ecNumber>
    </submittedName>
</protein>
<dbReference type="EMBL" id="JAATJA010000001">
    <property type="protein sequence ID" value="NJB67888.1"/>
    <property type="molecule type" value="Genomic_DNA"/>
</dbReference>
<keyword evidence="3" id="KW-1185">Reference proteome</keyword>
<dbReference type="Gene3D" id="3.40.50.1110">
    <property type="entry name" value="SGNH hydrolase"/>
    <property type="match status" value="1"/>
</dbReference>